<keyword evidence="2" id="KW-1185">Reference proteome</keyword>
<sequence>MSSENKRHSTYWGMQELSFDDTRYISGGDCEDGDEVTPCLPKVTINGSRTYQVEFSSNFLPLGYFFLTSGGGGGGSSSAGDGGVRDLPQPKKKEICDAVADETVAEVNRAKKDGRIPFVARGFIPSDEEIRKEAFRVCMKGLGG</sequence>
<protein>
    <submittedName>
        <fullName evidence="1">Uncharacterized protein</fullName>
    </submittedName>
</protein>
<comment type="caution">
    <text evidence="1">The sequence shown here is derived from an EMBL/GenBank/DDBJ whole genome shotgun (WGS) entry which is preliminary data.</text>
</comment>
<reference evidence="1 2" key="1">
    <citation type="submission" date="2023-06" db="EMBL/GenBank/DDBJ databases">
        <title>Pelomonas sp. APW6 16S ribosomal RNA gene genome sequencing and assembly.</title>
        <authorList>
            <person name="Woo H."/>
        </authorList>
    </citation>
    <scope>NUCLEOTIDE SEQUENCE [LARGE SCALE GENOMIC DNA]</scope>
    <source>
        <strain evidence="1 2">APW6</strain>
    </source>
</reference>
<proteinExistence type="predicted"/>
<name>A0ABT7LG05_9BURK</name>
<dbReference type="Proteomes" id="UP001238603">
    <property type="component" value="Unassembled WGS sequence"/>
</dbReference>
<evidence type="ECO:0000313" key="1">
    <source>
        <dbReference type="EMBL" id="MDL5031773.1"/>
    </source>
</evidence>
<dbReference type="EMBL" id="JASVDS010000002">
    <property type="protein sequence ID" value="MDL5031773.1"/>
    <property type="molecule type" value="Genomic_DNA"/>
</dbReference>
<gene>
    <name evidence="1" type="ORF">QRD43_07615</name>
</gene>
<organism evidence="1 2">
    <name type="scientific">Roseateles subflavus</name>
    <dbReference type="NCBI Taxonomy" id="3053353"/>
    <lineage>
        <taxon>Bacteria</taxon>
        <taxon>Pseudomonadati</taxon>
        <taxon>Pseudomonadota</taxon>
        <taxon>Betaproteobacteria</taxon>
        <taxon>Burkholderiales</taxon>
        <taxon>Sphaerotilaceae</taxon>
        <taxon>Roseateles</taxon>
    </lineage>
</organism>
<evidence type="ECO:0000313" key="2">
    <source>
        <dbReference type="Proteomes" id="UP001238603"/>
    </source>
</evidence>
<dbReference type="RefSeq" id="WP_285981888.1">
    <property type="nucleotide sequence ID" value="NZ_JASVDS010000002.1"/>
</dbReference>
<accession>A0ABT7LG05</accession>